<evidence type="ECO:0000313" key="1">
    <source>
        <dbReference type="EMBL" id="CDW30130.1"/>
    </source>
</evidence>
<dbReference type="EMBL" id="HACA01012769">
    <property type="protein sequence ID" value="CDW30130.1"/>
    <property type="molecule type" value="Transcribed_RNA"/>
</dbReference>
<protein>
    <submittedName>
        <fullName evidence="1">Uncharacterized protein</fullName>
    </submittedName>
</protein>
<reference evidence="1" key="1">
    <citation type="submission" date="2014-05" db="EMBL/GenBank/DDBJ databases">
        <authorList>
            <person name="Chronopoulou M."/>
        </authorList>
    </citation>
    <scope>NUCLEOTIDE SEQUENCE</scope>
    <source>
        <tissue evidence="1">Whole organism</tissue>
    </source>
</reference>
<proteinExistence type="predicted"/>
<organism evidence="1">
    <name type="scientific">Lepeophtheirus salmonis</name>
    <name type="common">Salmon louse</name>
    <name type="synonym">Caligus salmonis</name>
    <dbReference type="NCBI Taxonomy" id="72036"/>
    <lineage>
        <taxon>Eukaryota</taxon>
        <taxon>Metazoa</taxon>
        <taxon>Ecdysozoa</taxon>
        <taxon>Arthropoda</taxon>
        <taxon>Crustacea</taxon>
        <taxon>Multicrustacea</taxon>
        <taxon>Hexanauplia</taxon>
        <taxon>Copepoda</taxon>
        <taxon>Siphonostomatoida</taxon>
        <taxon>Caligidae</taxon>
        <taxon>Lepeophtheirus</taxon>
    </lineage>
</organism>
<name>A0A0K2TWB2_LEPSM</name>
<dbReference type="AlphaFoldDB" id="A0A0K2TWB2"/>
<sequence>MKISFFFIKIIKGIIDKFFKKNHFKKVNKYHFTKKKKIYIYI</sequence>
<accession>A0A0K2TWB2</accession>